<keyword evidence="4 5" id="KW-0472">Membrane</keyword>
<feature type="transmembrane region" description="Helical" evidence="5">
    <location>
        <begin position="107"/>
        <end position="133"/>
    </location>
</feature>
<evidence type="ECO:0000256" key="4">
    <source>
        <dbReference type="ARBA" id="ARBA00023136"/>
    </source>
</evidence>
<reference evidence="7 8" key="1">
    <citation type="submission" date="2019-09" db="EMBL/GenBank/DDBJ databases">
        <authorList>
            <person name="Brejova B."/>
        </authorList>
    </citation>
    <scope>NUCLEOTIDE SEQUENCE [LARGE SCALE GENOMIC DNA]</scope>
</reference>
<dbReference type="EMBL" id="CABVLU010000003">
    <property type="protein sequence ID" value="VVT53447.1"/>
    <property type="molecule type" value="Genomic_DNA"/>
</dbReference>
<comment type="subcellular location">
    <subcellularLocation>
        <location evidence="1">Membrane</location>
    </subcellularLocation>
</comment>
<evidence type="ECO:0000256" key="1">
    <source>
        <dbReference type="ARBA" id="ARBA00004370"/>
    </source>
</evidence>
<dbReference type="OrthoDB" id="6354873at2759"/>
<proteinExistence type="predicted"/>
<dbReference type="Proteomes" id="UP000398389">
    <property type="component" value="Unassembled WGS sequence"/>
</dbReference>
<sequence>MDLILEVVDSFVFDKVYANIFPNTIQLPPFLQTLLQVKSVAPAVVDNSIIDTVWANASSSALLQTHTLATLFQESSPEIYGKAPFLMEASQYVSQSLFLRDNVFRQILSMTTIISVFGFILYFFTALLAYVTVFDKETFNHPKYLKNQIYMEVYQAVSAIPVMSFLTALFFALELHGYSKLYFRTSDYPFWYLILQFPLFIFFTDFGVYIAHRGLHHPLFYKRFHKPHHKWIVSTPFASHAFHPIDGFVQSVPYHLFPFIFPLHKISYLLLFVFVNMWTVMIHDGYFIMNNIFVNGTACHTIHHLYFNYNYGQYTTLWDRVGNSYRRPDEELFNDGLKNDRNTWKKQSKKMEEIVKEVEGGDNRVYLHADDDKKAK</sequence>
<dbReference type="InterPro" id="IPR050307">
    <property type="entry name" value="Sterol_Desaturase_Related"/>
</dbReference>
<evidence type="ECO:0000313" key="7">
    <source>
        <dbReference type="EMBL" id="VVT53447.1"/>
    </source>
</evidence>
<keyword evidence="8" id="KW-1185">Reference proteome</keyword>
<feature type="transmembrane region" description="Helical" evidence="5">
    <location>
        <begin position="266"/>
        <end position="283"/>
    </location>
</feature>
<dbReference type="GO" id="GO:0016491">
    <property type="term" value="F:oxidoreductase activity"/>
    <property type="evidence" value="ECO:0007669"/>
    <property type="project" value="InterPro"/>
</dbReference>
<dbReference type="PANTHER" id="PTHR11863">
    <property type="entry name" value="STEROL DESATURASE"/>
    <property type="match status" value="1"/>
</dbReference>
<dbReference type="GO" id="GO:0008610">
    <property type="term" value="P:lipid biosynthetic process"/>
    <property type="evidence" value="ECO:0007669"/>
    <property type="project" value="InterPro"/>
</dbReference>
<feature type="transmembrane region" description="Helical" evidence="5">
    <location>
        <begin position="153"/>
        <end position="178"/>
    </location>
</feature>
<gene>
    <name evidence="7" type="ORF">SAPINGB_P003578</name>
</gene>
<dbReference type="GO" id="GO:0016020">
    <property type="term" value="C:membrane"/>
    <property type="evidence" value="ECO:0007669"/>
    <property type="project" value="UniProtKB-SubCell"/>
</dbReference>
<dbReference type="InterPro" id="IPR006694">
    <property type="entry name" value="Fatty_acid_hydroxylase"/>
</dbReference>
<keyword evidence="2 5" id="KW-0812">Transmembrane</keyword>
<feature type="domain" description="Fatty acid hydroxylase" evidence="6">
    <location>
        <begin position="198"/>
        <end position="322"/>
    </location>
</feature>
<name>A0A5E8BVG3_9ASCO</name>
<protein>
    <recommendedName>
        <fullName evidence="6">Fatty acid hydroxylase domain-containing protein</fullName>
    </recommendedName>
</protein>
<feature type="transmembrane region" description="Helical" evidence="5">
    <location>
        <begin position="190"/>
        <end position="211"/>
    </location>
</feature>
<evidence type="ECO:0000259" key="6">
    <source>
        <dbReference type="Pfam" id="PF04116"/>
    </source>
</evidence>
<keyword evidence="3 5" id="KW-1133">Transmembrane helix</keyword>
<evidence type="ECO:0000256" key="2">
    <source>
        <dbReference type="ARBA" id="ARBA00022692"/>
    </source>
</evidence>
<dbReference type="RefSeq" id="XP_031854186.1">
    <property type="nucleotide sequence ID" value="XM_031998295.1"/>
</dbReference>
<dbReference type="AlphaFoldDB" id="A0A5E8BVG3"/>
<dbReference type="GeneID" id="43582395"/>
<dbReference type="Pfam" id="PF04116">
    <property type="entry name" value="FA_hydroxylase"/>
    <property type="match status" value="1"/>
</dbReference>
<dbReference type="GO" id="GO:0005506">
    <property type="term" value="F:iron ion binding"/>
    <property type="evidence" value="ECO:0007669"/>
    <property type="project" value="InterPro"/>
</dbReference>
<evidence type="ECO:0000313" key="8">
    <source>
        <dbReference type="Proteomes" id="UP000398389"/>
    </source>
</evidence>
<organism evidence="7 8">
    <name type="scientific">Magnusiomyces paraingens</name>
    <dbReference type="NCBI Taxonomy" id="2606893"/>
    <lineage>
        <taxon>Eukaryota</taxon>
        <taxon>Fungi</taxon>
        <taxon>Dikarya</taxon>
        <taxon>Ascomycota</taxon>
        <taxon>Saccharomycotina</taxon>
        <taxon>Dipodascomycetes</taxon>
        <taxon>Dipodascales</taxon>
        <taxon>Dipodascaceae</taxon>
        <taxon>Magnusiomyces</taxon>
    </lineage>
</organism>
<accession>A0A5E8BVG3</accession>
<evidence type="ECO:0000256" key="5">
    <source>
        <dbReference type="SAM" id="Phobius"/>
    </source>
</evidence>
<evidence type="ECO:0000256" key="3">
    <source>
        <dbReference type="ARBA" id="ARBA00022989"/>
    </source>
</evidence>